<evidence type="ECO:0000313" key="5">
    <source>
        <dbReference type="EMBL" id="EAR08848.1"/>
    </source>
</evidence>
<organism evidence="5 6">
    <name type="scientific">Reinekea blandensis MED297</name>
    <dbReference type="NCBI Taxonomy" id="314283"/>
    <lineage>
        <taxon>Bacteria</taxon>
        <taxon>Pseudomonadati</taxon>
        <taxon>Pseudomonadota</taxon>
        <taxon>Gammaproteobacteria</taxon>
        <taxon>Oceanospirillales</taxon>
        <taxon>Saccharospirillaceae</taxon>
        <taxon>Reinekea</taxon>
    </lineage>
</organism>
<dbReference type="SMART" id="SM00382">
    <property type="entry name" value="AAA"/>
    <property type="match status" value="1"/>
</dbReference>
<evidence type="ECO:0000256" key="3">
    <source>
        <dbReference type="ARBA" id="ARBA00022840"/>
    </source>
</evidence>
<dbReference type="AlphaFoldDB" id="A4BG53"/>
<evidence type="ECO:0000256" key="2">
    <source>
        <dbReference type="ARBA" id="ARBA00022741"/>
    </source>
</evidence>
<comment type="caution">
    <text evidence="5">The sequence shown here is derived from an EMBL/GenBank/DDBJ whole genome shotgun (WGS) entry which is preliminary data.</text>
</comment>
<dbReference type="InterPro" id="IPR003439">
    <property type="entry name" value="ABC_transporter-like_ATP-bd"/>
</dbReference>
<name>A4BG53_9GAMM</name>
<dbReference type="PANTHER" id="PTHR42939:SF1">
    <property type="entry name" value="ABC TRANSPORTER ATP-BINDING PROTEIN ALBC-RELATED"/>
    <property type="match status" value="1"/>
</dbReference>
<sequence>MITLQDLGFTYRRQTPVFSGLTLTIPAGRSVGILGANGAGKTTLLKLISGMIRSTQGHIDVLGHEPRARQTAMLQNLYIVPEESDLPPMTGHAYVKHFSVFYPTFKMDTLSQMAEQFELDLSVKLTERSLGQKKKFLVAFALATHCPLILMDEPTNGLDIPSKAQFRDMIIRHQGDDQTLLISTHQVRDLDAIIDSVVMMNEEHAHWFDLGDLPNHISQVSPPAEGDQVIYRENRFSGDVALVQGQKETATGIDLELLFNAFHTRYDELISTIEQEVQQ</sequence>
<gene>
    <name evidence="5" type="ORF">MED297_04242</name>
</gene>
<protein>
    <submittedName>
        <fullName evidence="5">ABC transporter, ATP-binding protein</fullName>
    </submittedName>
</protein>
<dbReference type="PROSITE" id="PS50893">
    <property type="entry name" value="ABC_TRANSPORTER_2"/>
    <property type="match status" value="1"/>
</dbReference>
<dbReference type="Pfam" id="PF00005">
    <property type="entry name" value="ABC_tran"/>
    <property type="match status" value="1"/>
</dbReference>
<keyword evidence="3 5" id="KW-0067">ATP-binding</keyword>
<accession>A4BG53</accession>
<proteinExistence type="predicted"/>
<evidence type="ECO:0000259" key="4">
    <source>
        <dbReference type="PROSITE" id="PS50893"/>
    </source>
</evidence>
<keyword evidence="1" id="KW-0813">Transport</keyword>
<dbReference type="STRING" id="314283.MED297_04242"/>
<reference evidence="5 6" key="1">
    <citation type="submission" date="2006-02" db="EMBL/GenBank/DDBJ databases">
        <authorList>
            <person name="Pinhassi J."/>
            <person name="Pedros-Alio C."/>
            <person name="Ferriera S."/>
            <person name="Johnson J."/>
            <person name="Kravitz S."/>
            <person name="Halpern A."/>
            <person name="Remington K."/>
            <person name="Beeson K."/>
            <person name="Tran B."/>
            <person name="Rogers Y.-H."/>
            <person name="Friedman R."/>
            <person name="Venter J.C."/>
        </authorList>
    </citation>
    <scope>NUCLEOTIDE SEQUENCE [LARGE SCALE GENOMIC DNA]</scope>
    <source>
        <strain evidence="5 6">MED297</strain>
    </source>
</reference>
<dbReference type="RefSeq" id="WP_008047726.1">
    <property type="nucleotide sequence ID" value="NZ_CH724154.1"/>
</dbReference>
<dbReference type="EMBL" id="AAOE01000015">
    <property type="protein sequence ID" value="EAR08848.1"/>
    <property type="molecule type" value="Genomic_DNA"/>
</dbReference>
<keyword evidence="6" id="KW-1185">Reference proteome</keyword>
<dbReference type="Proteomes" id="UP000005953">
    <property type="component" value="Unassembled WGS sequence"/>
</dbReference>
<dbReference type="CDD" id="cd03230">
    <property type="entry name" value="ABC_DR_subfamily_A"/>
    <property type="match status" value="1"/>
</dbReference>
<feature type="domain" description="ABC transporter" evidence="4">
    <location>
        <begin position="2"/>
        <end position="227"/>
    </location>
</feature>
<dbReference type="InterPro" id="IPR051782">
    <property type="entry name" value="ABC_Transporter_VariousFunc"/>
</dbReference>
<dbReference type="InterPro" id="IPR003593">
    <property type="entry name" value="AAA+_ATPase"/>
</dbReference>
<dbReference type="InterPro" id="IPR027417">
    <property type="entry name" value="P-loop_NTPase"/>
</dbReference>
<dbReference type="GO" id="GO:0016887">
    <property type="term" value="F:ATP hydrolysis activity"/>
    <property type="evidence" value="ECO:0007669"/>
    <property type="project" value="InterPro"/>
</dbReference>
<dbReference type="SUPFAM" id="SSF52540">
    <property type="entry name" value="P-loop containing nucleoside triphosphate hydrolases"/>
    <property type="match status" value="1"/>
</dbReference>
<dbReference type="Gene3D" id="3.40.50.300">
    <property type="entry name" value="P-loop containing nucleotide triphosphate hydrolases"/>
    <property type="match status" value="1"/>
</dbReference>
<dbReference type="HOGENOM" id="CLU_000604_1_2_6"/>
<evidence type="ECO:0000256" key="1">
    <source>
        <dbReference type="ARBA" id="ARBA00022448"/>
    </source>
</evidence>
<evidence type="ECO:0000313" key="6">
    <source>
        <dbReference type="Proteomes" id="UP000005953"/>
    </source>
</evidence>
<keyword evidence="2" id="KW-0547">Nucleotide-binding</keyword>
<dbReference type="OrthoDB" id="9781337at2"/>
<dbReference type="GO" id="GO:0005524">
    <property type="term" value="F:ATP binding"/>
    <property type="evidence" value="ECO:0007669"/>
    <property type="project" value="UniProtKB-KW"/>
</dbReference>
<dbReference type="PANTHER" id="PTHR42939">
    <property type="entry name" value="ABC TRANSPORTER ATP-BINDING PROTEIN ALBC-RELATED"/>
    <property type="match status" value="1"/>
</dbReference>